<name>A0ABV0UGE1_9TELE</name>
<dbReference type="Proteomes" id="UP001482620">
    <property type="component" value="Unassembled WGS sequence"/>
</dbReference>
<sequence length="100" mass="11292">MFRVTRESRGCPKAKLAWYNLYRSSVNCRTNTETGDKSSAHQLTSCQLTQQISVHSGVQIFVFFVTSNTNCSFQIMILFSRGTKEAMQTNLAQCKNVITT</sequence>
<evidence type="ECO:0000313" key="2">
    <source>
        <dbReference type="Proteomes" id="UP001482620"/>
    </source>
</evidence>
<keyword evidence="2" id="KW-1185">Reference proteome</keyword>
<evidence type="ECO:0000313" key="1">
    <source>
        <dbReference type="EMBL" id="MEQ2244141.1"/>
    </source>
</evidence>
<reference evidence="1 2" key="1">
    <citation type="submission" date="2021-06" db="EMBL/GenBank/DDBJ databases">
        <authorList>
            <person name="Palmer J.M."/>
        </authorList>
    </citation>
    <scope>NUCLEOTIDE SEQUENCE [LARGE SCALE GENOMIC DNA]</scope>
    <source>
        <strain evidence="2">if_2019</strain>
        <tissue evidence="1">Muscle</tissue>
    </source>
</reference>
<proteinExistence type="predicted"/>
<accession>A0ABV0UGE1</accession>
<protein>
    <submittedName>
        <fullName evidence="1">Uncharacterized protein</fullName>
    </submittedName>
</protein>
<comment type="caution">
    <text evidence="1">The sequence shown here is derived from an EMBL/GenBank/DDBJ whole genome shotgun (WGS) entry which is preliminary data.</text>
</comment>
<organism evidence="1 2">
    <name type="scientific">Ilyodon furcidens</name>
    <name type="common">goldbreast splitfin</name>
    <dbReference type="NCBI Taxonomy" id="33524"/>
    <lineage>
        <taxon>Eukaryota</taxon>
        <taxon>Metazoa</taxon>
        <taxon>Chordata</taxon>
        <taxon>Craniata</taxon>
        <taxon>Vertebrata</taxon>
        <taxon>Euteleostomi</taxon>
        <taxon>Actinopterygii</taxon>
        <taxon>Neopterygii</taxon>
        <taxon>Teleostei</taxon>
        <taxon>Neoteleostei</taxon>
        <taxon>Acanthomorphata</taxon>
        <taxon>Ovalentaria</taxon>
        <taxon>Atherinomorphae</taxon>
        <taxon>Cyprinodontiformes</taxon>
        <taxon>Goodeidae</taxon>
        <taxon>Ilyodon</taxon>
    </lineage>
</organism>
<gene>
    <name evidence="1" type="ORF">ILYODFUR_014140</name>
</gene>
<dbReference type="EMBL" id="JAHRIQ010070693">
    <property type="protein sequence ID" value="MEQ2244141.1"/>
    <property type="molecule type" value="Genomic_DNA"/>
</dbReference>